<name>A0ABT0I6R3_9ACTN</name>
<evidence type="ECO:0000313" key="1">
    <source>
        <dbReference type="EMBL" id="MCK8677016.1"/>
    </source>
</evidence>
<gene>
    <name evidence="1" type="ORF">M1O15_06335</name>
</gene>
<organism evidence="1 2">
    <name type="scientific">Streptomyces lichenis</name>
    <dbReference type="NCBI Taxonomy" id="2306967"/>
    <lineage>
        <taxon>Bacteria</taxon>
        <taxon>Bacillati</taxon>
        <taxon>Actinomycetota</taxon>
        <taxon>Actinomycetes</taxon>
        <taxon>Kitasatosporales</taxon>
        <taxon>Streptomycetaceae</taxon>
        <taxon>Streptomyces</taxon>
    </lineage>
</organism>
<proteinExistence type="predicted"/>
<reference evidence="1 2" key="1">
    <citation type="submission" date="2022-04" db="EMBL/GenBank/DDBJ databases">
        <title>Streptomyces sp. nov. LCR6-01 isolated from Lichen of Dirinaria sp.</title>
        <authorList>
            <person name="Kanchanasin P."/>
            <person name="Tanasupawat S."/>
            <person name="Phongsopitanun W."/>
        </authorList>
    </citation>
    <scope>NUCLEOTIDE SEQUENCE [LARGE SCALE GENOMIC DNA]</scope>
    <source>
        <strain evidence="1 2">LCR6-01</strain>
    </source>
</reference>
<evidence type="ECO:0000313" key="2">
    <source>
        <dbReference type="Proteomes" id="UP001522868"/>
    </source>
</evidence>
<sequence>MIETNASGRAVGGDRAFPAALAEIAGVEFPWYDGAADSALASVDFEPYDAFDSAEETADWLRGWTGDPEADAGAYRVFGQDGTGGLAALWCVRPGRGLAEQPVVFLGSEGERGVVAGSLSDFLWVLADGYGPMEVVEHGIGDGDDQRPNPELEAIAGRHATTPRRPAREIVAAARAEFPAFVEDLDALCR</sequence>
<dbReference type="Proteomes" id="UP001522868">
    <property type="component" value="Unassembled WGS sequence"/>
</dbReference>
<protein>
    <submittedName>
        <fullName evidence="1">SMI1/KNR4 family protein</fullName>
    </submittedName>
</protein>
<comment type="caution">
    <text evidence="1">The sequence shown here is derived from an EMBL/GenBank/DDBJ whole genome shotgun (WGS) entry which is preliminary data.</text>
</comment>
<dbReference type="RefSeq" id="WP_248632233.1">
    <property type="nucleotide sequence ID" value="NZ_JALPTH010000004.1"/>
</dbReference>
<accession>A0ABT0I6R3</accession>
<keyword evidence="2" id="KW-1185">Reference proteome</keyword>
<dbReference type="EMBL" id="JALPTH010000004">
    <property type="protein sequence ID" value="MCK8677016.1"/>
    <property type="molecule type" value="Genomic_DNA"/>
</dbReference>